<feature type="compositionally biased region" description="Basic and acidic residues" evidence="1">
    <location>
        <begin position="58"/>
        <end position="78"/>
    </location>
</feature>
<feature type="compositionally biased region" description="Basic and acidic residues" evidence="1">
    <location>
        <begin position="122"/>
        <end position="132"/>
    </location>
</feature>
<feature type="compositionally biased region" description="Basic and acidic residues" evidence="1">
    <location>
        <begin position="202"/>
        <end position="212"/>
    </location>
</feature>
<dbReference type="EMBL" id="CP024161">
    <property type="protein sequence ID" value="ATP59707.1"/>
    <property type="molecule type" value="Genomic_DNA"/>
</dbReference>
<name>A0ABN5DVE1_9BACT</name>
<feature type="compositionally biased region" description="Polar residues" evidence="1">
    <location>
        <begin position="316"/>
        <end position="330"/>
    </location>
</feature>
<proteinExistence type="predicted"/>
<feature type="compositionally biased region" description="Basic and acidic residues" evidence="1">
    <location>
        <begin position="240"/>
        <end position="314"/>
    </location>
</feature>
<evidence type="ECO:0000313" key="3">
    <source>
        <dbReference type="Proteomes" id="UP000224629"/>
    </source>
</evidence>
<accession>A0ABN5DVE1</accession>
<dbReference type="RefSeq" id="WP_099451943.1">
    <property type="nucleotide sequence ID" value="NZ_CP024161.1"/>
</dbReference>
<feature type="region of interest" description="Disordered" evidence="1">
    <location>
        <begin position="52"/>
        <end position="330"/>
    </location>
</feature>
<sequence>MRRSFKWILGLLPIVASSVGTAVYLTSENSISSFSEVNTNRQNIQVETRISPLASSQDAKENTKTELLSPEKLDENVKAPKKIIVPESSEIPPQKKENQKPNSAEKQTKTPIVIGEIPPKSNVDKKKEKEVVPKTNPGVVIFLPPKKTDLEPKEKEKQQTPKERRNEKVVIADKDNPESKIPKVKQPELPVQAVITETPKQNIEKSKIDKPPVESPILAPEEVKTEKTPAAPQVTLPQVKSEEKQEKERKKQEEEARKKQLAEEQKQKQEQEEKERLQREKEKKEQEEKQHKEEAERLANEEAKRRQEEEERLKNATVTPNLGSSTAGINTGDSVVDGLISEMNKDLGVSDPQVWVDKYPLADWQLTKFLENLPTPRNDKEISNISSFWVLSHARNWVLSPATSWLVITEDVRKIWRDQINNKLNLKMTGNGDNAKIITQSGGVLRGGSDHP</sequence>
<evidence type="ECO:0000256" key="1">
    <source>
        <dbReference type="SAM" id="MobiDB-lite"/>
    </source>
</evidence>
<reference evidence="2" key="1">
    <citation type="submission" date="2017-10" db="EMBL/GenBank/DDBJ databases">
        <title>Genome-wide analysis of the first isolated strain mycoplasma dispar GS01.</title>
        <authorList>
            <person name="Hao H."/>
            <person name="Chen S."/>
            <person name="Zhao P."/>
            <person name="Chu Y."/>
            <person name="Liu Y."/>
        </authorList>
    </citation>
    <scope>NUCLEOTIDE SEQUENCE [LARGE SCALE GENOMIC DNA]</scope>
    <source>
        <strain evidence="2">GS01</strain>
    </source>
</reference>
<keyword evidence="3" id="KW-1185">Reference proteome</keyword>
<dbReference type="Proteomes" id="UP000224629">
    <property type="component" value="Chromosome"/>
</dbReference>
<protein>
    <submittedName>
        <fullName evidence="2">Uncharacterized protein</fullName>
    </submittedName>
</protein>
<evidence type="ECO:0000313" key="2">
    <source>
        <dbReference type="EMBL" id="ATP59707.1"/>
    </source>
</evidence>
<gene>
    <name evidence="2" type="ORF">CSW10_02040</name>
</gene>
<feature type="compositionally biased region" description="Basic and acidic residues" evidence="1">
    <location>
        <begin position="146"/>
        <end position="181"/>
    </location>
</feature>
<organism evidence="2 3">
    <name type="scientific">Mesomycoplasma dispar</name>
    <dbReference type="NCBI Taxonomy" id="86660"/>
    <lineage>
        <taxon>Bacteria</taxon>
        <taxon>Bacillati</taxon>
        <taxon>Mycoplasmatota</taxon>
        <taxon>Mycoplasmoidales</taxon>
        <taxon>Metamycoplasmataceae</taxon>
        <taxon>Mesomycoplasma</taxon>
    </lineage>
</organism>